<organism evidence="8 9">
    <name type="scientific">Cytobacillus depressus</name>
    <dbReference type="NCBI Taxonomy" id="1602942"/>
    <lineage>
        <taxon>Bacteria</taxon>
        <taxon>Bacillati</taxon>
        <taxon>Bacillota</taxon>
        <taxon>Bacilli</taxon>
        <taxon>Bacillales</taxon>
        <taxon>Bacillaceae</taxon>
        <taxon>Cytobacillus</taxon>
    </lineage>
</organism>
<keyword evidence="9" id="KW-1185">Reference proteome</keyword>
<dbReference type="OrthoDB" id="1787043at2"/>
<comment type="caution">
    <text evidence="8">The sequence shown here is derived from an EMBL/GenBank/DDBJ whole genome shotgun (WGS) entry which is preliminary data.</text>
</comment>
<evidence type="ECO:0000256" key="3">
    <source>
        <dbReference type="ARBA" id="ARBA00022692"/>
    </source>
</evidence>
<sequence length="139" mass="16207">MMDKKPAGFGVRILADLFDFFILTIPISLLFFWVKGQYSYNWTSGWTWQVIYTLYLTSVPLVWSGYVIGKRIFKIKVKRTDDDKLTFKNMFLREVVGKIILVYVTIGLSSIASIIMVIFREDKRAVHDLIAGTYVSYER</sequence>
<name>A0A6L3V5I9_9BACI</name>
<dbReference type="Proteomes" id="UP000481030">
    <property type="component" value="Unassembled WGS sequence"/>
</dbReference>
<dbReference type="InterPro" id="IPR051791">
    <property type="entry name" value="Pra-immunoreactive"/>
</dbReference>
<dbReference type="PANTHER" id="PTHR36115:SF9">
    <property type="entry name" value="LMO1584 PROTEIN"/>
    <property type="match status" value="1"/>
</dbReference>
<accession>A0A6L3V5I9</accession>
<dbReference type="Pfam" id="PF06271">
    <property type="entry name" value="RDD"/>
    <property type="match status" value="1"/>
</dbReference>
<dbReference type="InterPro" id="IPR010432">
    <property type="entry name" value="RDD"/>
</dbReference>
<dbReference type="AlphaFoldDB" id="A0A6L3V5I9"/>
<comment type="subcellular location">
    <subcellularLocation>
        <location evidence="1">Cell membrane</location>
        <topology evidence="1">Multi-pass membrane protein</topology>
    </subcellularLocation>
</comment>
<feature type="transmembrane region" description="Helical" evidence="6">
    <location>
        <begin position="12"/>
        <end position="34"/>
    </location>
</feature>
<gene>
    <name evidence="8" type="ORF">F7731_14630</name>
</gene>
<protein>
    <submittedName>
        <fullName evidence="8">RDD family protein</fullName>
    </submittedName>
</protein>
<dbReference type="PANTHER" id="PTHR36115">
    <property type="entry name" value="PROLINE-RICH ANTIGEN HOMOLOG-RELATED"/>
    <property type="match status" value="1"/>
</dbReference>
<keyword evidence="5 6" id="KW-0472">Membrane</keyword>
<dbReference type="GO" id="GO:0005886">
    <property type="term" value="C:plasma membrane"/>
    <property type="evidence" value="ECO:0007669"/>
    <property type="project" value="UniProtKB-SubCell"/>
</dbReference>
<evidence type="ECO:0000256" key="4">
    <source>
        <dbReference type="ARBA" id="ARBA00022989"/>
    </source>
</evidence>
<feature type="transmembrane region" description="Helical" evidence="6">
    <location>
        <begin position="100"/>
        <end position="119"/>
    </location>
</feature>
<dbReference type="EMBL" id="WBOS01000006">
    <property type="protein sequence ID" value="KAB2334447.1"/>
    <property type="molecule type" value="Genomic_DNA"/>
</dbReference>
<keyword evidence="2" id="KW-1003">Cell membrane</keyword>
<feature type="domain" description="RDD" evidence="7">
    <location>
        <begin position="7"/>
        <end position="132"/>
    </location>
</feature>
<feature type="transmembrane region" description="Helical" evidence="6">
    <location>
        <begin position="46"/>
        <end position="69"/>
    </location>
</feature>
<reference evidence="8 9" key="1">
    <citation type="journal article" date="2016" name="Antonie Van Leeuwenhoek">
        <title>Bacillus depressus sp. nov., isolated from soil of a sunflower field.</title>
        <authorList>
            <person name="Wei X."/>
            <person name="Xin D."/>
            <person name="Xin Y."/>
            <person name="Zhang H."/>
            <person name="Wang T."/>
            <person name="Zhang J."/>
        </authorList>
    </citation>
    <scope>NUCLEOTIDE SEQUENCE [LARGE SCALE GENOMIC DNA]</scope>
    <source>
        <strain evidence="8 9">BZ1</strain>
    </source>
</reference>
<evidence type="ECO:0000313" key="9">
    <source>
        <dbReference type="Proteomes" id="UP000481030"/>
    </source>
</evidence>
<evidence type="ECO:0000256" key="5">
    <source>
        <dbReference type="ARBA" id="ARBA00023136"/>
    </source>
</evidence>
<keyword evidence="4 6" id="KW-1133">Transmembrane helix</keyword>
<evidence type="ECO:0000313" key="8">
    <source>
        <dbReference type="EMBL" id="KAB2334447.1"/>
    </source>
</evidence>
<keyword evidence="3 6" id="KW-0812">Transmembrane</keyword>
<evidence type="ECO:0000256" key="1">
    <source>
        <dbReference type="ARBA" id="ARBA00004651"/>
    </source>
</evidence>
<evidence type="ECO:0000256" key="6">
    <source>
        <dbReference type="SAM" id="Phobius"/>
    </source>
</evidence>
<proteinExistence type="predicted"/>
<evidence type="ECO:0000256" key="2">
    <source>
        <dbReference type="ARBA" id="ARBA00022475"/>
    </source>
</evidence>
<evidence type="ECO:0000259" key="7">
    <source>
        <dbReference type="Pfam" id="PF06271"/>
    </source>
</evidence>